<dbReference type="InterPro" id="IPR023214">
    <property type="entry name" value="HAD_sf"/>
</dbReference>
<gene>
    <name evidence="5" type="ORF">NAEGRDRAFT_48496</name>
</gene>
<proteinExistence type="predicted"/>
<dbReference type="Pfam" id="PF13419">
    <property type="entry name" value="HAD_2"/>
    <property type="match status" value="1"/>
</dbReference>
<dbReference type="Gene3D" id="1.10.150.240">
    <property type="entry name" value="Putative phosphatase, domain 2"/>
    <property type="match status" value="1"/>
</dbReference>
<comment type="cofactor">
    <cofactor evidence="1">
        <name>Mg(2+)</name>
        <dbReference type="ChEBI" id="CHEBI:18420"/>
    </cofactor>
</comment>
<keyword evidence="3" id="KW-0460">Magnesium</keyword>
<dbReference type="Proteomes" id="UP000006671">
    <property type="component" value="Unassembled WGS sequence"/>
</dbReference>
<dbReference type="NCBIfam" id="TIGR01509">
    <property type="entry name" value="HAD-SF-IA-v3"/>
    <property type="match status" value="1"/>
</dbReference>
<dbReference type="GO" id="GO:0003824">
    <property type="term" value="F:catalytic activity"/>
    <property type="evidence" value="ECO:0007669"/>
    <property type="project" value="UniProtKB-ARBA"/>
</dbReference>
<dbReference type="PANTHER" id="PTHR46193:SF18">
    <property type="entry name" value="HEXITOL PHOSPHATASE B"/>
    <property type="match status" value="1"/>
</dbReference>
<dbReference type="RefSeq" id="XP_002678211.1">
    <property type="nucleotide sequence ID" value="XM_002678165.1"/>
</dbReference>
<dbReference type="Gene3D" id="3.40.50.1000">
    <property type="entry name" value="HAD superfamily/HAD-like"/>
    <property type="match status" value="1"/>
</dbReference>
<evidence type="ECO:0000256" key="2">
    <source>
        <dbReference type="ARBA" id="ARBA00022723"/>
    </source>
</evidence>
<dbReference type="OMA" id="HFRAHYE"/>
<name>D2VCS1_NAEGR</name>
<dbReference type="AlphaFoldDB" id="D2VCS1"/>
<dbReference type="InterPro" id="IPR006439">
    <property type="entry name" value="HAD-SF_hydro_IA"/>
</dbReference>
<dbReference type="GeneID" id="8852943"/>
<evidence type="ECO:0000256" key="1">
    <source>
        <dbReference type="ARBA" id="ARBA00001946"/>
    </source>
</evidence>
<evidence type="ECO:0000313" key="6">
    <source>
        <dbReference type="Proteomes" id="UP000006671"/>
    </source>
</evidence>
<keyword evidence="6" id="KW-1185">Reference proteome</keyword>
<accession>D2VCS1</accession>
<evidence type="ECO:0000313" key="5">
    <source>
        <dbReference type="EMBL" id="EFC45467.1"/>
    </source>
</evidence>
<dbReference type="EMBL" id="GG738863">
    <property type="protein sequence ID" value="EFC45467.1"/>
    <property type="molecule type" value="Genomic_DNA"/>
</dbReference>
<dbReference type="InterPro" id="IPR023198">
    <property type="entry name" value="PGP-like_dom2"/>
</dbReference>
<organism evidence="6">
    <name type="scientific">Naegleria gruberi</name>
    <name type="common">Amoeba</name>
    <dbReference type="NCBI Taxonomy" id="5762"/>
    <lineage>
        <taxon>Eukaryota</taxon>
        <taxon>Discoba</taxon>
        <taxon>Heterolobosea</taxon>
        <taxon>Tetramitia</taxon>
        <taxon>Eutetramitia</taxon>
        <taxon>Vahlkampfiidae</taxon>
        <taxon>Naegleria</taxon>
    </lineage>
</organism>
<keyword evidence="4" id="KW-0119">Carbohydrate metabolism</keyword>
<dbReference type="InterPro" id="IPR036412">
    <property type="entry name" value="HAD-like_sf"/>
</dbReference>
<keyword evidence="2" id="KW-0479">Metal-binding</keyword>
<dbReference type="InterPro" id="IPR041492">
    <property type="entry name" value="HAD_2"/>
</dbReference>
<sequence>MKHKEESPSSPALSDDSYEIQVRRIEEPEATLEEENIAILKDIKSPIKAVLFGIDGMIRNINELNYKVWSEILMEYGYELSYQDYLQWFLFEHEANVLFFLLPYSTIDDHIEISKKKQMAFINHINHSDFVLSLGALRGIEKFLETIKKKNEHKGEEDHEIMLGVVSDLSNKETKSLLTKLKLMDYFDVILSSYGLKKPKPDPSIYQVALEQLKIEPNEVVVFEGTTQGCLSAVRALKNGNIIGVKSSDLSEEIDLKEMNDNGVQTIIENFEGLEFSHVEMMLN</sequence>
<protein>
    <submittedName>
        <fullName evidence="5">Predicted protein</fullName>
    </submittedName>
</protein>
<dbReference type="VEuPathDB" id="AmoebaDB:NAEGRDRAFT_48496"/>
<dbReference type="STRING" id="5762.D2VCS1"/>
<evidence type="ECO:0000256" key="3">
    <source>
        <dbReference type="ARBA" id="ARBA00022842"/>
    </source>
</evidence>
<reference evidence="5 6" key="1">
    <citation type="journal article" date="2010" name="Cell">
        <title>The genome of Naegleria gruberi illuminates early eukaryotic versatility.</title>
        <authorList>
            <person name="Fritz-Laylin L.K."/>
            <person name="Prochnik S.E."/>
            <person name="Ginger M.L."/>
            <person name="Dacks J.B."/>
            <person name="Carpenter M.L."/>
            <person name="Field M.C."/>
            <person name="Kuo A."/>
            <person name="Paredez A."/>
            <person name="Chapman J."/>
            <person name="Pham J."/>
            <person name="Shu S."/>
            <person name="Neupane R."/>
            <person name="Cipriano M."/>
            <person name="Mancuso J."/>
            <person name="Tu H."/>
            <person name="Salamov A."/>
            <person name="Lindquist E."/>
            <person name="Shapiro H."/>
            <person name="Lucas S."/>
            <person name="Grigoriev I.V."/>
            <person name="Cande W.Z."/>
            <person name="Fulton C."/>
            <person name="Rokhsar D.S."/>
            <person name="Dawson S.C."/>
        </authorList>
    </citation>
    <scope>NUCLEOTIDE SEQUENCE [LARGE SCALE GENOMIC DNA]</scope>
    <source>
        <strain evidence="5 6">NEG-M</strain>
    </source>
</reference>
<dbReference type="PANTHER" id="PTHR46193">
    <property type="entry name" value="6-PHOSPHOGLUCONATE PHOSPHATASE"/>
    <property type="match status" value="1"/>
</dbReference>
<dbReference type="KEGG" id="ngr:NAEGRDRAFT_48496"/>
<dbReference type="InterPro" id="IPR051600">
    <property type="entry name" value="Beta-PGM-like"/>
</dbReference>
<dbReference type="OrthoDB" id="40579at2759"/>
<evidence type="ECO:0000256" key="4">
    <source>
        <dbReference type="ARBA" id="ARBA00023277"/>
    </source>
</evidence>
<dbReference type="SUPFAM" id="SSF56784">
    <property type="entry name" value="HAD-like"/>
    <property type="match status" value="1"/>
</dbReference>
<dbReference type="GO" id="GO:0046872">
    <property type="term" value="F:metal ion binding"/>
    <property type="evidence" value="ECO:0007669"/>
    <property type="project" value="UniProtKB-KW"/>
</dbReference>
<dbReference type="InParanoid" id="D2VCS1"/>